<evidence type="ECO:0000313" key="2">
    <source>
        <dbReference type="Proteomes" id="UP000663882"/>
    </source>
</evidence>
<proteinExistence type="predicted"/>
<gene>
    <name evidence="1" type="ORF">RFH988_LOCUS11469</name>
</gene>
<comment type="caution">
    <text evidence="1">The sequence shown here is derived from an EMBL/GenBank/DDBJ whole genome shotgun (WGS) entry which is preliminary data.</text>
</comment>
<reference evidence="1" key="1">
    <citation type="submission" date="2021-02" db="EMBL/GenBank/DDBJ databases">
        <authorList>
            <person name="Nowell W R."/>
        </authorList>
    </citation>
    <scope>NUCLEOTIDE SEQUENCE</scope>
</reference>
<evidence type="ECO:0000313" key="1">
    <source>
        <dbReference type="EMBL" id="CAF0948039.1"/>
    </source>
</evidence>
<dbReference type="EMBL" id="CAJNOO010000456">
    <property type="protein sequence ID" value="CAF0948039.1"/>
    <property type="molecule type" value="Genomic_DNA"/>
</dbReference>
<dbReference type="OrthoDB" id="10019272at2759"/>
<name>A0A814CZD5_9BILA</name>
<organism evidence="1 2">
    <name type="scientific">Rotaria sordida</name>
    <dbReference type="NCBI Taxonomy" id="392033"/>
    <lineage>
        <taxon>Eukaryota</taxon>
        <taxon>Metazoa</taxon>
        <taxon>Spiralia</taxon>
        <taxon>Gnathifera</taxon>
        <taxon>Rotifera</taxon>
        <taxon>Eurotatoria</taxon>
        <taxon>Bdelloidea</taxon>
        <taxon>Philodinida</taxon>
        <taxon>Philodinidae</taxon>
        <taxon>Rotaria</taxon>
    </lineage>
</organism>
<accession>A0A814CZD5</accession>
<sequence length="260" mass="30743">MRKSSSGTTIRGNIPPFTLTGDFNDAPYPILLLNKNPWWTTSTICSDFVHSPPEIYFCYPPSIIGSWFSHNEAYHYFQTLIDRDIVFREETRKQRRIVEKLPHRSKQTKLNKSNHEFDTKFSKVVHNSNFTTELKEGQVAWDITEDPMILNEYKKRRMRNNKAKKLLENPTAWERLVERSIQLLADVKEDRINLHSDILQGKIGNELKTEEEIRKLNELDDPNNKRWIIKQPRRCTHEFLQAKIKNIIELQNLCESSTDM</sequence>
<dbReference type="AlphaFoldDB" id="A0A814CZD5"/>
<protein>
    <submittedName>
        <fullName evidence="1">Uncharacterized protein</fullName>
    </submittedName>
</protein>
<dbReference type="Proteomes" id="UP000663882">
    <property type="component" value="Unassembled WGS sequence"/>
</dbReference>